<evidence type="ECO:0000313" key="3">
    <source>
        <dbReference type="Proteomes" id="UP000828390"/>
    </source>
</evidence>
<dbReference type="AlphaFoldDB" id="A0A9D4CQG8"/>
<evidence type="ECO:0000313" key="2">
    <source>
        <dbReference type="EMBL" id="KAH3728879.1"/>
    </source>
</evidence>
<dbReference type="EMBL" id="JAIWYP010000012">
    <property type="protein sequence ID" value="KAH3728879.1"/>
    <property type="molecule type" value="Genomic_DNA"/>
</dbReference>
<dbReference type="Proteomes" id="UP000828390">
    <property type="component" value="Unassembled WGS sequence"/>
</dbReference>
<dbReference type="EMBL" id="JAIWYP010000012">
    <property type="protein sequence ID" value="KAH3726206.1"/>
    <property type="molecule type" value="Genomic_DNA"/>
</dbReference>
<accession>A0A9D4CQG8</accession>
<protein>
    <submittedName>
        <fullName evidence="2">Uncharacterized protein</fullName>
    </submittedName>
</protein>
<gene>
    <name evidence="1" type="ORF">DPMN_052063</name>
    <name evidence="2" type="ORF">DPMN_054842</name>
</gene>
<name>A0A9D4CQG8_DREPO</name>
<evidence type="ECO:0000313" key="1">
    <source>
        <dbReference type="EMBL" id="KAH3726206.1"/>
    </source>
</evidence>
<sequence length="56" mass="6141">MKSKGEYIMPACMVGKDVTIKTDVVDSDIPLLLSRDAIKRAGVKMDLENDNATIMV</sequence>
<reference evidence="2" key="2">
    <citation type="submission" date="2020-11" db="EMBL/GenBank/DDBJ databases">
        <authorList>
            <person name="McCartney M.A."/>
            <person name="Auch B."/>
            <person name="Kono T."/>
            <person name="Mallez S."/>
            <person name="Becker A."/>
            <person name="Gohl D.M."/>
            <person name="Silverstein K.A.T."/>
            <person name="Koren S."/>
            <person name="Bechman K.B."/>
            <person name="Herman A."/>
            <person name="Abrahante J.E."/>
            <person name="Garbe J."/>
        </authorList>
    </citation>
    <scope>NUCLEOTIDE SEQUENCE</scope>
    <source>
        <strain evidence="2">Duluth1</strain>
        <tissue evidence="2">Whole animal</tissue>
    </source>
</reference>
<reference evidence="2" key="1">
    <citation type="journal article" date="2019" name="bioRxiv">
        <title>The Genome of the Zebra Mussel, Dreissena polymorpha: A Resource for Invasive Species Research.</title>
        <authorList>
            <person name="McCartney M.A."/>
            <person name="Auch B."/>
            <person name="Kono T."/>
            <person name="Mallez S."/>
            <person name="Zhang Y."/>
            <person name="Obille A."/>
            <person name="Becker A."/>
            <person name="Abrahante J.E."/>
            <person name="Garbe J."/>
            <person name="Badalamenti J.P."/>
            <person name="Herman A."/>
            <person name="Mangelson H."/>
            <person name="Liachko I."/>
            <person name="Sullivan S."/>
            <person name="Sone E.D."/>
            <person name="Koren S."/>
            <person name="Silverstein K.A.T."/>
            <person name="Beckman K.B."/>
            <person name="Gohl D.M."/>
        </authorList>
    </citation>
    <scope>NUCLEOTIDE SEQUENCE</scope>
    <source>
        <strain evidence="2">Duluth1</strain>
        <tissue evidence="2">Whole animal</tissue>
    </source>
</reference>
<organism evidence="2 3">
    <name type="scientific">Dreissena polymorpha</name>
    <name type="common">Zebra mussel</name>
    <name type="synonym">Mytilus polymorpha</name>
    <dbReference type="NCBI Taxonomy" id="45954"/>
    <lineage>
        <taxon>Eukaryota</taxon>
        <taxon>Metazoa</taxon>
        <taxon>Spiralia</taxon>
        <taxon>Lophotrochozoa</taxon>
        <taxon>Mollusca</taxon>
        <taxon>Bivalvia</taxon>
        <taxon>Autobranchia</taxon>
        <taxon>Heteroconchia</taxon>
        <taxon>Euheterodonta</taxon>
        <taxon>Imparidentia</taxon>
        <taxon>Neoheterodontei</taxon>
        <taxon>Myida</taxon>
        <taxon>Dreissenoidea</taxon>
        <taxon>Dreissenidae</taxon>
        <taxon>Dreissena</taxon>
    </lineage>
</organism>
<comment type="caution">
    <text evidence="2">The sequence shown here is derived from an EMBL/GenBank/DDBJ whole genome shotgun (WGS) entry which is preliminary data.</text>
</comment>
<keyword evidence="3" id="KW-1185">Reference proteome</keyword>
<proteinExistence type="predicted"/>